<evidence type="ECO:0000256" key="16">
    <source>
        <dbReference type="ARBA" id="ARBA00023268"/>
    </source>
</evidence>
<evidence type="ECO:0000256" key="15">
    <source>
        <dbReference type="ARBA" id="ARBA00023239"/>
    </source>
</evidence>
<protein>
    <recommendedName>
        <fullName evidence="8">Formimidoyltransferase-cyclodeaminase</fullName>
        <ecNumber evidence="6">2.1.2.5</ecNumber>
        <ecNumber evidence="7">4.3.1.4</ecNumber>
    </recommendedName>
    <alternativeName>
        <fullName evidence="19">Formiminotransferase-cyclodeaminase</fullName>
    </alternativeName>
</protein>
<comment type="subunit">
    <text evidence="18">Homooctamer, including four polyglutamate binding sites. The subunits are arranged as a tetramer of dimers, and form a planar ring-shaped structure.</text>
</comment>
<dbReference type="InterPro" id="IPR012886">
    <property type="entry name" value="Formiminotransferase_N"/>
</dbReference>
<evidence type="ECO:0000256" key="19">
    <source>
        <dbReference type="ARBA" id="ARBA00030029"/>
    </source>
</evidence>
<evidence type="ECO:0000313" key="22">
    <source>
        <dbReference type="EMBL" id="MFC1849734.1"/>
    </source>
</evidence>
<dbReference type="SMART" id="SM01222">
    <property type="entry name" value="FTCD_N"/>
    <property type="match status" value="1"/>
</dbReference>
<dbReference type="EMBL" id="JBHPBY010000056">
    <property type="protein sequence ID" value="MFC1849734.1"/>
    <property type="molecule type" value="Genomic_DNA"/>
</dbReference>
<dbReference type="InterPro" id="IPR007044">
    <property type="entry name" value="Cyclodeamin/CycHdrlase"/>
</dbReference>
<dbReference type="PANTHER" id="PTHR12234">
    <property type="entry name" value="FORMIMINOTRANSFERASE-CYCLODEAMINASE"/>
    <property type="match status" value="1"/>
</dbReference>
<evidence type="ECO:0000256" key="18">
    <source>
        <dbReference type="ARBA" id="ARBA00025915"/>
    </source>
</evidence>
<organism evidence="22 23">
    <name type="scientific">candidate division CSSED10-310 bacterium</name>
    <dbReference type="NCBI Taxonomy" id="2855610"/>
    <lineage>
        <taxon>Bacteria</taxon>
        <taxon>Bacteria division CSSED10-310</taxon>
    </lineage>
</organism>
<dbReference type="InterPro" id="IPR004227">
    <property type="entry name" value="Formiminotransferase_cat"/>
</dbReference>
<dbReference type="NCBIfam" id="TIGR02024">
    <property type="entry name" value="FtcD"/>
    <property type="match status" value="1"/>
</dbReference>
<dbReference type="Pfam" id="PF04961">
    <property type="entry name" value="FTCD_C"/>
    <property type="match status" value="1"/>
</dbReference>
<dbReference type="Gene3D" id="3.30.70.670">
    <property type="entry name" value="Formiminotransferase, C-terminal subdomain"/>
    <property type="match status" value="1"/>
</dbReference>
<evidence type="ECO:0000256" key="5">
    <source>
        <dbReference type="ARBA" id="ARBA00010825"/>
    </source>
</evidence>
<comment type="function">
    <text evidence="17">Folate-dependent enzyme, that displays both transferase and deaminase activity. Serves to channel one-carbon units from formiminoglutamate to the folate pool.</text>
</comment>
<evidence type="ECO:0000256" key="4">
    <source>
        <dbReference type="ARBA" id="ARBA00008297"/>
    </source>
</evidence>
<gene>
    <name evidence="22" type="primary">ftcD</name>
    <name evidence="22" type="ORF">ACFL27_05945</name>
</gene>
<dbReference type="InterPro" id="IPR037064">
    <property type="entry name" value="Formiminotransferase_N_sf"/>
</dbReference>
<evidence type="ECO:0000256" key="8">
    <source>
        <dbReference type="ARBA" id="ARBA00017787"/>
    </source>
</evidence>
<feature type="domain" description="Formiminotransferase C-terminal subdomain" evidence="20">
    <location>
        <begin position="180"/>
        <end position="342"/>
    </location>
</feature>
<evidence type="ECO:0000256" key="12">
    <source>
        <dbReference type="ARBA" id="ARBA00022954"/>
    </source>
</evidence>
<proteinExistence type="inferred from homology"/>
<evidence type="ECO:0000256" key="10">
    <source>
        <dbReference type="ARBA" id="ARBA00022679"/>
    </source>
</evidence>
<evidence type="ECO:0000313" key="23">
    <source>
        <dbReference type="Proteomes" id="UP001594351"/>
    </source>
</evidence>
<evidence type="ECO:0000256" key="3">
    <source>
        <dbReference type="ARBA" id="ARBA00005082"/>
    </source>
</evidence>
<reference evidence="22 23" key="1">
    <citation type="submission" date="2024-09" db="EMBL/GenBank/DDBJ databases">
        <title>Laminarin stimulates single cell rates of sulfate reduction while oxygen inhibits transcriptomic activity in coastal marine sediment.</title>
        <authorList>
            <person name="Lindsay M."/>
            <person name="Orcutt B."/>
            <person name="Emerson D."/>
            <person name="Stepanauskas R."/>
            <person name="D'Angelo T."/>
        </authorList>
    </citation>
    <scope>NUCLEOTIDE SEQUENCE [LARGE SCALE GENOMIC DNA]</scope>
    <source>
        <strain evidence="22">SAG AM-311-K15</strain>
    </source>
</reference>
<dbReference type="EC" id="2.1.2.5" evidence="6"/>
<evidence type="ECO:0000256" key="7">
    <source>
        <dbReference type="ARBA" id="ARBA00012998"/>
    </source>
</evidence>
<dbReference type="Gene3D" id="3.30.990.10">
    <property type="entry name" value="Formiminotransferase, N-terminal subdomain"/>
    <property type="match status" value="1"/>
</dbReference>
<comment type="subcellular location">
    <subcellularLocation>
        <location evidence="1">Cytoplasm</location>
        <location evidence="1">Cytoskeleton</location>
        <location evidence="1">Microtubule organizing center</location>
        <location evidence="1">Centrosome</location>
        <location evidence="1">Centriole</location>
    </subcellularLocation>
    <subcellularLocation>
        <location evidence="2">Golgi apparatus</location>
    </subcellularLocation>
</comment>
<dbReference type="Pfam" id="PF07837">
    <property type="entry name" value="FTCD_N"/>
    <property type="match status" value="1"/>
</dbReference>
<evidence type="ECO:0000256" key="11">
    <source>
        <dbReference type="ARBA" id="ARBA00022808"/>
    </source>
</evidence>
<evidence type="ECO:0000256" key="6">
    <source>
        <dbReference type="ARBA" id="ARBA00012252"/>
    </source>
</evidence>
<dbReference type="InterPro" id="IPR037070">
    <property type="entry name" value="Formiminotransferase_C_sf"/>
</dbReference>
<dbReference type="GO" id="GO:0030409">
    <property type="term" value="F:glutamate formimidoyltransferase activity"/>
    <property type="evidence" value="ECO:0007669"/>
    <property type="project" value="UniProtKB-EC"/>
</dbReference>
<dbReference type="InterPro" id="IPR013802">
    <property type="entry name" value="Formiminotransferase_C"/>
</dbReference>
<comment type="similarity">
    <text evidence="4">In the N-terminal section; belongs to the formiminotransferase family.</text>
</comment>
<dbReference type="Pfam" id="PF02971">
    <property type="entry name" value="FTCD"/>
    <property type="match status" value="1"/>
</dbReference>
<comment type="similarity">
    <text evidence="5">In the C-terminal section; belongs to the cyclodeaminase/cyclohydrolase family.</text>
</comment>
<keyword evidence="10 22" id="KW-0808">Transferase</keyword>
<keyword evidence="23" id="KW-1185">Reference proteome</keyword>
<evidence type="ECO:0000256" key="9">
    <source>
        <dbReference type="ARBA" id="ARBA00022490"/>
    </source>
</evidence>
<evidence type="ECO:0000259" key="21">
    <source>
        <dbReference type="SMART" id="SM01222"/>
    </source>
</evidence>
<dbReference type="SUPFAM" id="SSF55116">
    <property type="entry name" value="Formiminotransferase domain of formiminotransferase-cyclodeaminase"/>
    <property type="match status" value="2"/>
</dbReference>
<feature type="domain" description="Formiminotransferase N-terminal subdomain" evidence="21">
    <location>
        <begin position="2"/>
        <end position="179"/>
    </location>
</feature>
<dbReference type="EC" id="4.3.1.4" evidence="7"/>
<keyword evidence="12" id="KW-0290">Folate-binding</keyword>
<dbReference type="SUPFAM" id="SSF101262">
    <property type="entry name" value="Methenyltetrahydrofolate cyclohydrolase-like"/>
    <property type="match status" value="1"/>
</dbReference>
<comment type="caution">
    <text evidence="22">The sequence shown here is derived from an EMBL/GenBank/DDBJ whole genome shotgun (WGS) entry which is preliminary data.</text>
</comment>
<name>A0ABV6YU69_UNCC1</name>
<dbReference type="SMART" id="SM01221">
    <property type="entry name" value="FTCD"/>
    <property type="match status" value="1"/>
</dbReference>
<dbReference type="PANTHER" id="PTHR12234:SF0">
    <property type="entry name" value="FORMIMIDOYLTRANSFERASE-CYCLODEAMINASE"/>
    <property type="match status" value="1"/>
</dbReference>
<dbReference type="Gene3D" id="1.20.120.680">
    <property type="entry name" value="Formiminotetrahydrofolate cyclodeaminase monomer, up-and-down helical bundle"/>
    <property type="match status" value="1"/>
</dbReference>
<comment type="pathway">
    <text evidence="3">Amino-acid degradation; L-histidine degradation into L-glutamate; L-glutamate from N-formimidoyl-L-glutamate (transferase route): step 1/1.</text>
</comment>
<dbReference type="InterPro" id="IPR022384">
    <property type="entry name" value="FormiminoTrfase_cat_dom_sf"/>
</dbReference>
<evidence type="ECO:0000256" key="17">
    <source>
        <dbReference type="ARBA" id="ARBA00025506"/>
    </source>
</evidence>
<evidence type="ECO:0000256" key="14">
    <source>
        <dbReference type="ARBA" id="ARBA00023212"/>
    </source>
</evidence>
<keyword evidence="13" id="KW-0333">Golgi apparatus</keyword>
<keyword evidence="11" id="KW-0369">Histidine metabolism</keyword>
<dbReference type="InterPro" id="IPR036178">
    <property type="entry name" value="Formintransfe-cycloase-like_sf"/>
</dbReference>
<evidence type="ECO:0000256" key="1">
    <source>
        <dbReference type="ARBA" id="ARBA00004114"/>
    </source>
</evidence>
<keyword evidence="16" id="KW-0511">Multifunctional enzyme</keyword>
<sequence>MKLVECVPNFSEGRDSKIINSITSEIEQTEGATLLDVDPGQATNRTVVTFIGTPEGVEEAAFKAIKRAAELIDMQKHQGAHARMGATDVCPFVPVSGITIEECIQIARELAQRVATELGIPIYLYEDAATQPERQNLATIRQGEYEGLPEKLKDPAWQPDFGEPVFNARSGATVIGVREFLIAYNINLNTKITKIARSIGNTIREKGKFKRGPDKKLVRDEDGKKIRVPGLFQHCKATGWFIEEYGQAQVTMNLTNYKVTPPHLVLETVRDLAQDEGVVVTGSELVGLIPESAMLEAGRYYLQKQGASAGVPVEELIKVAVQSMSLDQLSPFDPQQKIIENRVRIDKLVAMPVRAFTDETSTDSPAPGGGSVSALGAALSAALSAMVANLTFSKKGFKDLQPVMEETAQAAQSLKDEFLQAIDLDTDAFNKVMAAFRLPRKSDEEKAIREKAVQAATCEATLVPFHVLEKIPKLLDLAELVIEQGNPNSLSDAGVANTFARSAAVGVYYNVMINLASISDEEFVQTLAQQAETLKKQIIEKANTLEEKVSQRLIDDLAAAE</sequence>
<evidence type="ECO:0000256" key="13">
    <source>
        <dbReference type="ARBA" id="ARBA00023034"/>
    </source>
</evidence>
<keyword evidence="15" id="KW-0456">Lyase</keyword>
<keyword evidence="14" id="KW-0206">Cytoskeleton</keyword>
<dbReference type="InterPro" id="IPR051623">
    <property type="entry name" value="FTCD"/>
</dbReference>
<dbReference type="Proteomes" id="UP001594351">
    <property type="component" value="Unassembled WGS sequence"/>
</dbReference>
<evidence type="ECO:0000259" key="20">
    <source>
        <dbReference type="SMART" id="SM01221"/>
    </source>
</evidence>
<keyword evidence="9" id="KW-0963">Cytoplasm</keyword>
<evidence type="ECO:0000256" key="2">
    <source>
        <dbReference type="ARBA" id="ARBA00004555"/>
    </source>
</evidence>
<accession>A0ABV6YU69</accession>